<dbReference type="InterPro" id="IPR055475">
    <property type="entry name" value="DUF7047"/>
</dbReference>
<reference evidence="3 4" key="1">
    <citation type="submission" date="2015-01" db="EMBL/GenBank/DDBJ databases">
        <title>Evolution of Trichinella species and genotypes.</title>
        <authorList>
            <person name="Korhonen P.K."/>
            <person name="Edoardo P."/>
            <person name="Giuseppe L.R."/>
            <person name="Gasser R.B."/>
        </authorList>
    </citation>
    <scope>NUCLEOTIDE SEQUENCE [LARGE SCALE GENOMIC DNA]</scope>
    <source>
        <strain evidence="3">ISS37</strain>
    </source>
</reference>
<dbReference type="InterPro" id="IPR036397">
    <property type="entry name" value="RNaseH_sf"/>
</dbReference>
<dbReference type="InterPro" id="IPR052055">
    <property type="entry name" value="Hepadnavirus_pol/RT"/>
</dbReference>
<dbReference type="PANTHER" id="PTHR33050">
    <property type="entry name" value="REVERSE TRANSCRIPTASE DOMAIN-CONTAINING PROTEIN"/>
    <property type="match status" value="1"/>
</dbReference>
<evidence type="ECO:0000313" key="4">
    <source>
        <dbReference type="Proteomes" id="UP000054630"/>
    </source>
</evidence>
<dbReference type="CDD" id="cd00303">
    <property type="entry name" value="retropepsin_like"/>
    <property type="match status" value="1"/>
</dbReference>
<comment type="caution">
    <text evidence="3">The sequence shown here is derived from an EMBL/GenBank/DDBJ whole genome shotgun (WGS) entry which is preliminary data.</text>
</comment>
<dbReference type="GO" id="GO:0042575">
    <property type="term" value="C:DNA polymerase complex"/>
    <property type="evidence" value="ECO:0007669"/>
    <property type="project" value="UniProtKB-ARBA"/>
</dbReference>
<dbReference type="EMBL" id="JYDL01000072">
    <property type="protein sequence ID" value="KRX18450.1"/>
    <property type="molecule type" value="Genomic_DNA"/>
</dbReference>
<evidence type="ECO:0000259" key="2">
    <source>
        <dbReference type="PROSITE" id="PS50994"/>
    </source>
</evidence>
<dbReference type="Gene3D" id="3.30.420.10">
    <property type="entry name" value="Ribonuclease H-like superfamily/Ribonuclease H"/>
    <property type="match status" value="2"/>
</dbReference>
<feature type="compositionally biased region" description="Basic residues" evidence="1">
    <location>
        <begin position="1212"/>
        <end position="1223"/>
    </location>
</feature>
<name>A0A0V0RVE6_9BILA</name>
<dbReference type="PANTHER" id="PTHR33050:SF7">
    <property type="entry name" value="RIBONUCLEASE H"/>
    <property type="match status" value="1"/>
</dbReference>
<dbReference type="Pfam" id="PF00078">
    <property type="entry name" value="RVT_1"/>
    <property type="match status" value="2"/>
</dbReference>
<proteinExistence type="predicted"/>
<dbReference type="GO" id="GO:0015074">
    <property type="term" value="P:DNA integration"/>
    <property type="evidence" value="ECO:0007669"/>
    <property type="project" value="InterPro"/>
</dbReference>
<feature type="region of interest" description="Disordered" evidence="1">
    <location>
        <begin position="1212"/>
        <end position="1256"/>
    </location>
</feature>
<dbReference type="Proteomes" id="UP000054630">
    <property type="component" value="Unassembled WGS sequence"/>
</dbReference>
<dbReference type="STRING" id="6336.A0A0V0RVE6"/>
<dbReference type="SUPFAM" id="SSF56672">
    <property type="entry name" value="DNA/RNA polymerases"/>
    <property type="match status" value="2"/>
</dbReference>
<dbReference type="InterPro" id="IPR043128">
    <property type="entry name" value="Rev_trsase/Diguanyl_cyclase"/>
</dbReference>
<gene>
    <name evidence="3" type="primary">pol</name>
    <name evidence="3" type="ORF">T07_7703</name>
</gene>
<dbReference type="InterPro" id="IPR043502">
    <property type="entry name" value="DNA/RNA_pol_sf"/>
</dbReference>
<dbReference type="GO" id="GO:0004523">
    <property type="term" value="F:RNA-DNA hybrid ribonuclease activity"/>
    <property type="evidence" value="ECO:0007669"/>
    <property type="project" value="InterPro"/>
</dbReference>
<dbReference type="InterPro" id="IPR002156">
    <property type="entry name" value="RNaseH_domain"/>
</dbReference>
<dbReference type="OrthoDB" id="5918296at2759"/>
<dbReference type="SUPFAM" id="SSF53098">
    <property type="entry name" value="Ribonuclease H-like"/>
    <property type="match status" value="1"/>
</dbReference>
<sequence>MNVGGIRRRVLVDTGCSVCVAHTSCCRNWRKEDIAITTMCGRAMGCEGTGVVQLRPHGKGPIEVEVIVVRSKPLGYDLILGMNGIAALGGVTVSGGRCVRFGLDGPGVCAAAEAGISIREKDFTATYCPSTRSWTAAWKWSDAGEPGVLRNTVEEYPPANVARGAYEDELRKWIKDGWLVPYDESEHGPPKGLLPLMAVIQRNKKKVRPVMDFRELNAHIESHTADTDVCSQKLREWRRQGVDVALIDLEKAYLQIRIDKSLWPYQTVAFKGKRYWLTRLGFGLNVAPLVMKAVLNCVLSRDPDVRKGTSAYIDDILVNESVVAVDRVKRHLAHYGVTCKTHERAADGARLLGLKVWGERGKLMWRRDNDVGGVPDVLTRRSVFSYCGKLVSHFPVCGWLRIAAAYIKRKVNDATTSWDEVIDGDELRGLIQETALAVKKHASSLAIGVALEVGGSIVEDAAWLRPDDAQHINMAELDAPGVLRNTVEEYPSANVARGAYEDELRKWIKDGWLVPYDESEHGPPKGLLPLMAVIQRNKKKVRPVMDFRELNAHIESHTADTDVCSQKLREWRRQGVDVALIDLEKAYLQIRIDKSLWPYQTVAFKGKRYWLTRLGFGLNVAPLVMKAVLNCVLSRDPDVRKGTSAYIDDILVNESVVAVDRVKRHLAHYGVTCKTHERAADGARLLGLKVWGERGKLMWRRDNDVSGVPDMLTRRSVFSYCGKLVSHFPVCGWLRIAAAYIKRKVNDATTSWDEVIDGDELRGLIQETALAVKKHASSLAIGVALEVGGSIVEDAAWLRPDDAQHINMAELDAVIKGLNLALSWQMRRIRLMTDSATVHRWVTDGLSGKARLKTKASGEMLIRRRVGIILSLVEEFGLELEVDLVKSACNKADELTRVPRRWLKPPAAGPALVCAVTADLGVERMIADVHHAMGHPGIRRTLYFARRTDPKVSKRQVRQVISGCEPCKSLDPAPGKWKRRSLEVEEVWQRLEWTSPMSPYLTLIDCGPSRFAVWRRLRVHCSANVTEQLEAVFHERGAPEELLTDNDTAFRGRIFTEFIARWRVPERYRCAYAPSGNGIAERCHRSVKVIAARKNCTVEEAVYLYHVTPRDGRNPWTAPANVVHAYAVRVRGVDRATEEPEEKNGRFAVGDLVWVRPYSCWHRAVPVDVDGNLGRRIGGGPCSEMRLTEETCTTHRFDLSFECENVADKARAMKKGQQIRRKPGKADQTNPPVDTGTSPSDDRDSSIVGATNEARS</sequence>
<dbReference type="Gene3D" id="3.30.70.270">
    <property type="match status" value="2"/>
</dbReference>
<dbReference type="AlphaFoldDB" id="A0A0V0RVE6"/>
<keyword evidence="4" id="KW-1185">Reference proteome</keyword>
<feature type="compositionally biased region" description="Polar residues" evidence="1">
    <location>
        <begin position="1227"/>
        <end position="1239"/>
    </location>
</feature>
<dbReference type="Pfam" id="PF23088">
    <property type="entry name" value="DUF7047"/>
    <property type="match status" value="2"/>
</dbReference>
<protein>
    <submittedName>
        <fullName evidence="3">Pol polyprotein</fullName>
    </submittedName>
</protein>
<dbReference type="InterPro" id="IPR000477">
    <property type="entry name" value="RT_dom"/>
</dbReference>
<evidence type="ECO:0000256" key="1">
    <source>
        <dbReference type="SAM" id="MobiDB-lite"/>
    </source>
</evidence>
<dbReference type="Pfam" id="PF13456">
    <property type="entry name" value="RVT_3"/>
    <property type="match status" value="1"/>
</dbReference>
<accession>A0A0V0RVE6</accession>
<dbReference type="Gene3D" id="3.10.10.10">
    <property type="entry name" value="HIV Type 1 Reverse Transcriptase, subunit A, domain 1"/>
    <property type="match status" value="2"/>
</dbReference>
<dbReference type="InterPro" id="IPR012337">
    <property type="entry name" value="RNaseH-like_sf"/>
</dbReference>
<feature type="domain" description="Integrase catalytic" evidence="2">
    <location>
        <begin position="968"/>
        <end position="1088"/>
    </location>
</feature>
<dbReference type="InterPro" id="IPR001584">
    <property type="entry name" value="Integrase_cat-core"/>
</dbReference>
<dbReference type="GO" id="GO:0003676">
    <property type="term" value="F:nucleic acid binding"/>
    <property type="evidence" value="ECO:0007669"/>
    <property type="project" value="InterPro"/>
</dbReference>
<dbReference type="PROSITE" id="PS50994">
    <property type="entry name" value="INTEGRASE"/>
    <property type="match status" value="1"/>
</dbReference>
<organism evidence="3 4">
    <name type="scientific">Trichinella nelsoni</name>
    <dbReference type="NCBI Taxonomy" id="6336"/>
    <lineage>
        <taxon>Eukaryota</taxon>
        <taxon>Metazoa</taxon>
        <taxon>Ecdysozoa</taxon>
        <taxon>Nematoda</taxon>
        <taxon>Enoplea</taxon>
        <taxon>Dorylaimia</taxon>
        <taxon>Trichinellida</taxon>
        <taxon>Trichinellidae</taxon>
        <taxon>Trichinella</taxon>
    </lineage>
</organism>
<evidence type="ECO:0000313" key="3">
    <source>
        <dbReference type="EMBL" id="KRX18450.1"/>
    </source>
</evidence>